<dbReference type="Pfam" id="PF08897">
    <property type="entry name" value="DUF1841"/>
    <property type="match status" value="1"/>
</dbReference>
<gene>
    <name evidence="1" type="ORF">MNODULE_16375</name>
</gene>
<dbReference type="EMBL" id="VTOW01000003">
    <property type="protein sequence ID" value="NKE72327.1"/>
    <property type="molecule type" value="Genomic_DNA"/>
</dbReference>
<keyword evidence="2" id="KW-1185">Reference proteome</keyword>
<accession>A0A7X6DS10</accession>
<organism evidence="1 2">
    <name type="scientific">Candidatus Manganitrophus noduliformans</name>
    <dbReference type="NCBI Taxonomy" id="2606439"/>
    <lineage>
        <taxon>Bacteria</taxon>
        <taxon>Pseudomonadati</taxon>
        <taxon>Nitrospirota</taxon>
        <taxon>Nitrospiria</taxon>
        <taxon>Candidatus Troglogloeales</taxon>
        <taxon>Candidatus Manganitrophaceae</taxon>
        <taxon>Candidatus Manganitrophus</taxon>
    </lineage>
</organism>
<protein>
    <submittedName>
        <fullName evidence="1">DUF1841 family protein</fullName>
    </submittedName>
</protein>
<reference evidence="1 2" key="1">
    <citation type="journal article" date="2020" name="Nature">
        <title>Bacterial chemolithoautotrophy via manganese oxidation.</title>
        <authorList>
            <person name="Yu H."/>
            <person name="Leadbetter J.R."/>
        </authorList>
    </citation>
    <scope>NUCLEOTIDE SEQUENCE [LARGE SCALE GENOMIC DNA]</scope>
    <source>
        <strain evidence="1 2">Mn-1</strain>
    </source>
</reference>
<proteinExistence type="predicted"/>
<comment type="caution">
    <text evidence="1">The sequence shown here is derived from an EMBL/GenBank/DDBJ whole genome shotgun (WGS) entry which is preliminary data.</text>
</comment>
<sequence>MDFMTAQNRARFFEIWKKAKENLPMEGEEALFAEIMLEHREHHPLFDLGEAAMNIDFAGRRQTNPFLHTSLHAVVEQQLQAHEPIEVEQALLSVIARGDTRHDAVHQIGGILAQVLYDAVTRNKPIDEADYLLKVRALIY</sequence>
<dbReference type="AlphaFoldDB" id="A0A7X6DS10"/>
<name>A0A7X6DS10_9BACT</name>
<evidence type="ECO:0000313" key="1">
    <source>
        <dbReference type="EMBL" id="NKE72327.1"/>
    </source>
</evidence>
<evidence type="ECO:0000313" key="2">
    <source>
        <dbReference type="Proteomes" id="UP000534783"/>
    </source>
</evidence>
<dbReference type="InterPro" id="IPR014993">
    <property type="entry name" value="DUF1841"/>
</dbReference>
<dbReference type="Proteomes" id="UP000534783">
    <property type="component" value="Unassembled WGS sequence"/>
</dbReference>